<dbReference type="GO" id="GO:0004016">
    <property type="term" value="F:adenylate cyclase activity"/>
    <property type="evidence" value="ECO:0007669"/>
    <property type="project" value="UniProtKB-ARBA"/>
</dbReference>
<organism evidence="2 5">
    <name type="scientific">Bradyrhizobium frederickii</name>
    <dbReference type="NCBI Taxonomy" id="2560054"/>
    <lineage>
        <taxon>Bacteria</taxon>
        <taxon>Pseudomonadati</taxon>
        <taxon>Pseudomonadota</taxon>
        <taxon>Alphaproteobacteria</taxon>
        <taxon>Hyphomicrobiales</taxon>
        <taxon>Nitrobacteraceae</taxon>
        <taxon>Bradyrhizobium</taxon>
    </lineage>
</organism>
<accession>A0A4Y9NV98</accession>
<dbReference type="InterPro" id="IPR001054">
    <property type="entry name" value="A/G_cyclase"/>
</dbReference>
<dbReference type="AlphaFoldDB" id="A0A4Y9KUS6"/>
<proteinExistence type="predicted"/>
<evidence type="ECO:0000313" key="3">
    <source>
        <dbReference type="EMBL" id="TFV70593.1"/>
    </source>
</evidence>
<dbReference type="OrthoDB" id="315417at2"/>
<dbReference type="SUPFAM" id="SSF55073">
    <property type="entry name" value="Nucleotide cyclase"/>
    <property type="match status" value="1"/>
</dbReference>
<evidence type="ECO:0000259" key="1">
    <source>
        <dbReference type="Pfam" id="PF00211"/>
    </source>
</evidence>
<dbReference type="InterPro" id="IPR029787">
    <property type="entry name" value="Nucleotide_cyclase"/>
</dbReference>
<dbReference type="Proteomes" id="UP000297700">
    <property type="component" value="Unassembled WGS sequence"/>
</dbReference>
<evidence type="ECO:0000313" key="5">
    <source>
        <dbReference type="Proteomes" id="UP000298225"/>
    </source>
</evidence>
<dbReference type="Proteomes" id="UP000298225">
    <property type="component" value="Unassembled WGS sequence"/>
</dbReference>
<reference evidence="3 4" key="2">
    <citation type="submission" date="2019-03" db="EMBL/GenBank/DDBJ databases">
        <title>Bradyrhizobium strains diversity.</title>
        <authorList>
            <person name="Urquiaga M.C.O."/>
            <person name="Hungria M."/>
            <person name="Delamuta J.R.M."/>
            <person name="Klepa M.S."/>
        </authorList>
    </citation>
    <scope>NUCLEOTIDE SEQUENCE [LARGE SCALE GENOMIC DNA]</scope>
    <source>
        <strain evidence="3 4">CNPSo 3426</strain>
    </source>
</reference>
<feature type="domain" description="Guanylate cyclase" evidence="1">
    <location>
        <begin position="2"/>
        <end position="48"/>
    </location>
</feature>
<evidence type="ECO:0000313" key="4">
    <source>
        <dbReference type="Proteomes" id="UP000297700"/>
    </source>
</evidence>
<dbReference type="Gene3D" id="3.30.70.1230">
    <property type="entry name" value="Nucleotide cyclase"/>
    <property type="match status" value="1"/>
</dbReference>
<evidence type="ECO:0000313" key="2">
    <source>
        <dbReference type="EMBL" id="TFV30885.1"/>
    </source>
</evidence>
<keyword evidence="5" id="KW-1185">Reference proteome</keyword>
<dbReference type="RefSeq" id="WP_126261892.1">
    <property type="nucleotide sequence ID" value="NZ_SPQS01000020.1"/>
</dbReference>
<dbReference type="EMBL" id="SPQS01000020">
    <property type="protein sequence ID" value="TFV70593.1"/>
    <property type="molecule type" value="Genomic_DNA"/>
</dbReference>
<name>A0A4Y9KUS6_9BRAD</name>
<sequence>MRKESRGLPGEIQVSAHVRKLLKDQFLFVERGAVELKGKGEMLAYLMKGRY</sequence>
<protein>
    <recommendedName>
        <fullName evidence="1">Guanylate cyclase domain-containing protein</fullName>
    </recommendedName>
</protein>
<dbReference type="Pfam" id="PF00211">
    <property type="entry name" value="Guanylate_cyc"/>
    <property type="match status" value="1"/>
</dbReference>
<dbReference type="GO" id="GO:0009190">
    <property type="term" value="P:cyclic nucleotide biosynthetic process"/>
    <property type="evidence" value="ECO:0007669"/>
    <property type="project" value="InterPro"/>
</dbReference>
<dbReference type="GO" id="GO:0035556">
    <property type="term" value="P:intracellular signal transduction"/>
    <property type="evidence" value="ECO:0007669"/>
    <property type="project" value="InterPro"/>
</dbReference>
<accession>A0A4Y9KUS6</accession>
<reference evidence="2 5" key="1">
    <citation type="submission" date="2019-03" db="EMBL/GenBank/DDBJ databases">
        <title>Bradyrhizobium strains diversity isolated from Chamaecrista fasciculata.</title>
        <authorList>
            <person name="Urquiaga M.C.O."/>
            <person name="Hungria M."/>
            <person name="Delamuta J.R.M."/>
        </authorList>
    </citation>
    <scope>NUCLEOTIDE SEQUENCE [LARGE SCALE GENOMIC DNA]</scope>
    <source>
        <strain evidence="2 5">CNPSo 3424</strain>
    </source>
</reference>
<gene>
    <name evidence="3" type="ORF">E4K64_28895</name>
    <name evidence="2" type="ORF">E4K66_33150</name>
</gene>
<dbReference type="EMBL" id="SPQU01000025">
    <property type="protein sequence ID" value="TFV30885.1"/>
    <property type="molecule type" value="Genomic_DNA"/>
</dbReference>
<comment type="caution">
    <text evidence="2">The sequence shown here is derived from an EMBL/GenBank/DDBJ whole genome shotgun (WGS) entry which is preliminary data.</text>
</comment>